<evidence type="ECO:0000313" key="1">
    <source>
        <dbReference type="EMBL" id="ADB58261.1"/>
    </source>
</evidence>
<organism evidence="1 2">
    <name type="scientific">Archaeoglobus profundus (strain DSM 5631 / JCM 9629 / NBRC 100127 / Av18)</name>
    <dbReference type="NCBI Taxonomy" id="572546"/>
    <lineage>
        <taxon>Archaea</taxon>
        <taxon>Methanobacteriati</taxon>
        <taxon>Methanobacteriota</taxon>
        <taxon>Archaeoglobi</taxon>
        <taxon>Archaeoglobales</taxon>
        <taxon>Archaeoglobaceae</taxon>
        <taxon>Archaeoglobus</taxon>
    </lineage>
</organism>
<reference evidence="1 2" key="1">
    <citation type="journal article" date="2010" name="Stand. Genomic Sci.">
        <title>Complete genome sequence of Archaeoglobus profundus type strain (AV18).</title>
        <authorList>
            <person name="von Jan M."/>
            <person name="Lapidus A."/>
            <person name="Del Rio T.G."/>
            <person name="Copeland A."/>
            <person name="Tice H."/>
            <person name="Cheng J.F."/>
            <person name="Lucas S."/>
            <person name="Chen F."/>
            <person name="Nolan M."/>
            <person name="Goodwin L."/>
            <person name="Han C."/>
            <person name="Pitluck S."/>
            <person name="Liolios K."/>
            <person name="Ivanova N."/>
            <person name="Mavromatis K."/>
            <person name="Ovchinnikova G."/>
            <person name="Chertkov O."/>
            <person name="Pati A."/>
            <person name="Chen A."/>
            <person name="Palaniappan K."/>
            <person name="Land M."/>
            <person name="Hauser L."/>
            <person name="Chang Y.J."/>
            <person name="Jeffries C.D."/>
            <person name="Saunders E."/>
            <person name="Brettin T."/>
            <person name="Detter J.C."/>
            <person name="Chain P."/>
            <person name="Eichinger K."/>
            <person name="Huber H."/>
            <person name="Spring S."/>
            <person name="Rohde M."/>
            <person name="Goker M."/>
            <person name="Wirth R."/>
            <person name="Woyke T."/>
            <person name="Bristow J."/>
            <person name="Eisen J.A."/>
            <person name="Markowitz V."/>
            <person name="Hugenholtz P."/>
            <person name="Kyrpides N.C."/>
            <person name="Klenk H.P."/>
        </authorList>
    </citation>
    <scope>NUCLEOTIDE SEQUENCE [LARGE SCALE GENOMIC DNA]</scope>
    <source>
        <strain evidence="2">DSM 5631 / JCM 9629 / NBRC 100127 / Av18</strain>
    </source>
</reference>
<accession>D2RDR7</accession>
<dbReference type="STRING" id="572546.Arcpr_1209"/>
<dbReference type="AlphaFoldDB" id="D2RDR7"/>
<dbReference type="HOGENOM" id="CLU_3178383_0_0_2"/>
<evidence type="ECO:0000313" key="2">
    <source>
        <dbReference type="Proteomes" id="UP000001901"/>
    </source>
</evidence>
<name>D2RDR7_ARCPA</name>
<dbReference type="KEGG" id="apo:Arcpr_1209"/>
<dbReference type="PaxDb" id="572546-Arcpr_1209"/>
<sequence>MIPAFNREKSHKNIKNIIINIKYPEKLTEIDKVETLVICGSSTEQG</sequence>
<dbReference type="EMBL" id="CP001857">
    <property type="protein sequence ID" value="ADB58261.1"/>
    <property type="molecule type" value="Genomic_DNA"/>
</dbReference>
<protein>
    <submittedName>
        <fullName evidence="1">Uncharacterized protein</fullName>
    </submittedName>
</protein>
<dbReference type="Proteomes" id="UP000001901">
    <property type="component" value="Chromosome"/>
</dbReference>
<gene>
    <name evidence="1" type="ordered locus">Arcpr_1209</name>
</gene>
<keyword evidence="2" id="KW-1185">Reference proteome</keyword>
<proteinExistence type="predicted"/>